<proteinExistence type="predicted"/>
<dbReference type="AlphaFoldDB" id="A0A0E9WKJ6"/>
<protein>
    <submittedName>
        <fullName evidence="1">Uncharacterized protein</fullName>
    </submittedName>
</protein>
<accession>A0A0E9WKJ6</accession>
<evidence type="ECO:0000313" key="1">
    <source>
        <dbReference type="EMBL" id="JAH90796.1"/>
    </source>
</evidence>
<name>A0A0E9WKJ6_ANGAN</name>
<reference evidence="1" key="1">
    <citation type="submission" date="2014-11" db="EMBL/GenBank/DDBJ databases">
        <authorList>
            <person name="Amaro Gonzalez C."/>
        </authorList>
    </citation>
    <scope>NUCLEOTIDE SEQUENCE</scope>
</reference>
<dbReference type="EMBL" id="GBXM01017781">
    <property type="protein sequence ID" value="JAH90796.1"/>
    <property type="molecule type" value="Transcribed_RNA"/>
</dbReference>
<sequence length="42" mass="4904">MLYPDCCHGNNRTTSRVTVAWLQSTFILLKKCSTHVFFIQNE</sequence>
<reference evidence="1" key="2">
    <citation type="journal article" date="2015" name="Fish Shellfish Immunol.">
        <title>Early steps in the European eel (Anguilla anguilla)-Vibrio vulnificus interaction in the gills: Role of the RtxA13 toxin.</title>
        <authorList>
            <person name="Callol A."/>
            <person name="Pajuelo D."/>
            <person name="Ebbesson L."/>
            <person name="Teles M."/>
            <person name="MacKenzie S."/>
            <person name="Amaro C."/>
        </authorList>
    </citation>
    <scope>NUCLEOTIDE SEQUENCE</scope>
</reference>
<organism evidence="1">
    <name type="scientific">Anguilla anguilla</name>
    <name type="common">European freshwater eel</name>
    <name type="synonym">Muraena anguilla</name>
    <dbReference type="NCBI Taxonomy" id="7936"/>
    <lineage>
        <taxon>Eukaryota</taxon>
        <taxon>Metazoa</taxon>
        <taxon>Chordata</taxon>
        <taxon>Craniata</taxon>
        <taxon>Vertebrata</taxon>
        <taxon>Euteleostomi</taxon>
        <taxon>Actinopterygii</taxon>
        <taxon>Neopterygii</taxon>
        <taxon>Teleostei</taxon>
        <taxon>Anguilliformes</taxon>
        <taxon>Anguillidae</taxon>
        <taxon>Anguilla</taxon>
    </lineage>
</organism>